<evidence type="ECO:0000256" key="1">
    <source>
        <dbReference type="SAM" id="Phobius"/>
    </source>
</evidence>
<sequence length="184" mass="21570">MHKEFTDLKSRFNSLALKGSSHIQEIRDAISKIELSFEYYQLLTLMDIKALRFAGCDIETLQELMKEFRDLNFSFNEYQGTLGGIYKLKSKLQFLLVKNMMNPIAFLAIVIMIHRLLIIVFHIVLSVKSFAKTKLDDTLSPCILIETRETFRPGHMQELLHSNYEDVFFSSYYIYKLISSHRIN</sequence>
<keyword evidence="1" id="KW-1133">Transmembrane helix</keyword>
<dbReference type="AlphaFoldDB" id="G7IAJ3"/>
<name>G7IAJ3_MEDTR</name>
<dbReference type="EMBL" id="CM001217">
    <property type="protein sequence ID" value="AES62258.1"/>
    <property type="molecule type" value="Genomic_DNA"/>
</dbReference>
<organism evidence="2 4">
    <name type="scientific">Medicago truncatula</name>
    <name type="common">Barrel medic</name>
    <name type="synonym">Medicago tribuloides</name>
    <dbReference type="NCBI Taxonomy" id="3880"/>
    <lineage>
        <taxon>Eukaryota</taxon>
        <taxon>Viridiplantae</taxon>
        <taxon>Streptophyta</taxon>
        <taxon>Embryophyta</taxon>
        <taxon>Tracheophyta</taxon>
        <taxon>Spermatophyta</taxon>
        <taxon>Magnoliopsida</taxon>
        <taxon>eudicotyledons</taxon>
        <taxon>Gunneridae</taxon>
        <taxon>Pentapetalae</taxon>
        <taxon>rosids</taxon>
        <taxon>fabids</taxon>
        <taxon>Fabales</taxon>
        <taxon>Fabaceae</taxon>
        <taxon>Papilionoideae</taxon>
        <taxon>50 kb inversion clade</taxon>
        <taxon>NPAAA clade</taxon>
        <taxon>Hologalegina</taxon>
        <taxon>IRL clade</taxon>
        <taxon>Trifolieae</taxon>
        <taxon>Medicago</taxon>
    </lineage>
</organism>
<reference evidence="2 4" key="1">
    <citation type="journal article" date="2011" name="Nature">
        <title>The Medicago genome provides insight into the evolution of rhizobial symbioses.</title>
        <authorList>
            <person name="Young N.D."/>
            <person name="Debelle F."/>
            <person name="Oldroyd G.E."/>
            <person name="Geurts R."/>
            <person name="Cannon S.B."/>
            <person name="Udvardi M.K."/>
            <person name="Benedito V.A."/>
            <person name="Mayer K.F."/>
            <person name="Gouzy J."/>
            <person name="Schoof H."/>
            <person name="Van de Peer Y."/>
            <person name="Proost S."/>
            <person name="Cook D.R."/>
            <person name="Meyers B.C."/>
            <person name="Spannagl M."/>
            <person name="Cheung F."/>
            <person name="De Mita S."/>
            <person name="Krishnakumar V."/>
            <person name="Gundlach H."/>
            <person name="Zhou S."/>
            <person name="Mudge J."/>
            <person name="Bharti A.K."/>
            <person name="Murray J.D."/>
            <person name="Naoumkina M.A."/>
            <person name="Rosen B."/>
            <person name="Silverstein K.A."/>
            <person name="Tang H."/>
            <person name="Rombauts S."/>
            <person name="Zhao P.X."/>
            <person name="Zhou P."/>
            <person name="Barbe V."/>
            <person name="Bardou P."/>
            <person name="Bechner M."/>
            <person name="Bellec A."/>
            <person name="Berger A."/>
            <person name="Berges H."/>
            <person name="Bidwell S."/>
            <person name="Bisseling T."/>
            <person name="Choisne N."/>
            <person name="Couloux A."/>
            <person name="Denny R."/>
            <person name="Deshpande S."/>
            <person name="Dai X."/>
            <person name="Doyle J.J."/>
            <person name="Dudez A.M."/>
            <person name="Farmer A.D."/>
            <person name="Fouteau S."/>
            <person name="Franken C."/>
            <person name="Gibelin C."/>
            <person name="Gish J."/>
            <person name="Goldstein S."/>
            <person name="Gonzalez A.J."/>
            <person name="Green P.J."/>
            <person name="Hallab A."/>
            <person name="Hartog M."/>
            <person name="Hua A."/>
            <person name="Humphray S.J."/>
            <person name="Jeong D.H."/>
            <person name="Jing Y."/>
            <person name="Jocker A."/>
            <person name="Kenton S.M."/>
            <person name="Kim D.J."/>
            <person name="Klee K."/>
            <person name="Lai H."/>
            <person name="Lang C."/>
            <person name="Lin S."/>
            <person name="Macmil S.L."/>
            <person name="Magdelenat G."/>
            <person name="Matthews L."/>
            <person name="McCorrison J."/>
            <person name="Monaghan E.L."/>
            <person name="Mun J.H."/>
            <person name="Najar F.Z."/>
            <person name="Nicholson C."/>
            <person name="Noirot C."/>
            <person name="O'Bleness M."/>
            <person name="Paule C.R."/>
            <person name="Poulain J."/>
            <person name="Prion F."/>
            <person name="Qin B."/>
            <person name="Qu C."/>
            <person name="Retzel E.F."/>
            <person name="Riddle C."/>
            <person name="Sallet E."/>
            <person name="Samain S."/>
            <person name="Samson N."/>
            <person name="Sanders I."/>
            <person name="Saurat O."/>
            <person name="Scarpelli C."/>
            <person name="Schiex T."/>
            <person name="Segurens B."/>
            <person name="Severin A.J."/>
            <person name="Sherrier D.J."/>
            <person name="Shi R."/>
            <person name="Sims S."/>
            <person name="Singer S.R."/>
            <person name="Sinharoy S."/>
            <person name="Sterck L."/>
            <person name="Viollet A."/>
            <person name="Wang B.B."/>
            <person name="Wang K."/>
            <person name="Wang M."/>
            <person name="Wang X."/>
            <person name="Warfsmann J."/>
            <person name="Weissenbach J."/>
            <person name="White D.D."/>
            <person name="White J.D."/>
            <person name="Wiley G.B."/>
            <person name="Wincker P."/>
            <person name="Xing Y."/>
            <person name="Yang L."/>
            <person name="Yao Z."/>
            <person name="Ying F."/>
            <person name="Zhai J."/>
            <person name="Zhou L."/>
            <person name="Zuber A."/>
            <person name="Denarie J."/>
            <person name="Dixon R.A."/>
            <person name="May G.D."/>
            <person name="Schwartz D.C."/>
            <person name="Rogers J."/>
            <person name="Quetier F."/>
            <person name="Town C.D."/>
            <person name="Roe B.A."/>
        </authorList>
    </citation>
    <scope>NUCLEOTIDE SEQUENCE [LARGE SCALE GENOMIC DNA]</scope>
    <source>
        <strain evidence="2">A17</strain>
        <strain evidence="3 4">cv. Jemalong A17</strain>
    </source>
</reference>
<reference evidence="2 4" key="2">
    <citation type="journal article" date="2014" name="BMC Genomics">
        <title>An improved genome release (version Mt4.0) for the model legume Medicago truncatula.</title>
        <authorList>
            <person name="Tang H."/>
            <person name="Krishnakumar V."/>
            <person name="Bidwell S."/>
            <person name="Rosen B."/>
            <person name="Chan A."/>
            <person name="Zhou S."/>
            <person name="Gentzbittel L."/>
            <person name="Childs K.L."/>
            <person name="Yandell M."/>
            <person name="Gundlach H."/>
            <person name="Mayer K.F."/>
            <person name="Schwartz D.C."/>
            <person name="Town C.D."/>
        </authorList>
    </citation>
    <scope>GENOME REANNOTATION</scope>
    <source>
        <strain evidence="3 4">cv. Jemalong A17</strain>
    </source>
</reference>
<reference evidence="3" key="3">
    <citation type="submission" date="2015-04" db="UniProtKB">
        <authorList>
            <consortium name="EnsemblPlants"/>
        </authorList>
    </citation>
    <scope>IDENTIFICATION</scope>
    <source>
        <strain evidence="3">cv. Jemalong A17</strain>
    </source>
</reference>
<keyword evidence="1" id="KW-0472">Membrane</keyword>
<dbReference type="PaxDb" id="3880-AES62258"/>
<dbReference type="Proteomes" id="UP000002051">
    <property type="component" value="Unassembled WGS sequence"/>
</dbReference>
<evidence type="ECO:0000313" key="3">
    <source>
        <dbReference type="EnsemblPlants" id="AES62258"/>
    </source>
</evidence>
<feature type="transmembrane region" description="Helical" evidence="1">
    <location>
        <begin position="104"/>
        <end position="125"/>
    </location>
</feature>
<dbReference type="HOGENOM" id="CLU_1470271_0_0_1"/>
<evidence type="ECO:0000313" key="4">
    <source>
        <dbReference type="Proteomes" id="UP000002051"/>
    </source>
</evidence>
<dbReference type="EnsemblPlants" id="AES62258">
    <property type="protein sequence ID" value="AES62258"/>
    <property type="gene ID" value="MTR_1g097740"/>
</dbReference>
<evidence type="ECO:0000313" key="2">
    <source>
        <dbReference type="EMBL" id="AES62258.1"/>
    </source>
</evidence>
<protein>
    <submittedName>
        <fullName evidence="2">Transmembrane protein, putative</fullName>
    </submittedName>
</protein>
<keyword evidence="1 2" id="KW-0812">Transmembrane</keyword>
<gene>
    <name evidence="2" type="ordered locus">MTR_1g097740</name>
</gene>
<proteinExistence type="predicted"/>
<keyword evidence="4" id="KW-1185">Reference proteome</keyword>
<accession>G7IAJ3</accession>